<name>A0A0F9A5X3_9ZZZZ</name>
<sequence>MTFYLNPTTMTKEEFLQIYGTSLQEGEVHQCNLDDHSETCIVCLVDNGPFRAAGILNGQRDLSDFTDPSDHRPKKFYIVSTSDINAEGGVGVEVK</sequence>
<protein>
    <submittedName>
        <fullName evidence="1">Uncharacterized protein</fullName>
    </submittedName>
</protein>
<dbReference type="AlphaFoldDB" id="A0A0F9A5X3"/>
<organism evidence="1">
    <name type="scientific">marine sediment metagenome</name>
    <dbReference type="NCBI Taxonomy" id="412755"/>
    <lineage>
        <taxon>unclassified sequences</taxon>
        <taxon>metagenomes</taxon>
        <taxon>ecological metagenomes</taxon>
    </lineage>
</organism>
<accession>A0A0F9A5X3</accession>
<dbReference type="EMBL" id="LAZR01044354">
    <property type="protein sequence ID" value="KKL04870.1"/>
    <property type="molecule type" value="Genomic_DNA"/>
</dbReference>
<reference evidence="1" key="1">
    <citation type="journal article" date="2015" name="Nature">
        <title>Complex archaea that bridge the gap between prokaryotes and eukaryotes.</title>
        <authorList>
            <person name="Spang A."/>
            <person name="Saw J.H."/>
            <person name="Jorgensen S.L."/>
            <person name="Zaremba-Niedzwiedzka K."/>
            <person name="Martijn J."/>
            <person name="Lind A.E."/>
            <person name="van Eijk R."/>
            <person name="Schleper C."/>
            <person name="Guy L."/>
            <person name="Ettema T.J."/>
        </authorList>
    </citation>
    <scope>NUCLEOTIDE SEQUENCE</scope>
</reference>
<gene>
    <name evidence="1" type="ORF">LCGC14_2611730</name>
</gene>
<evidence type="ECO:0000313" key="1">
    <source>
        <dbReference type="EMBL" id="KKL04870.1"/>
    </source>
</evidence>
<comment type="caution">
    <text evidence="1">The sequence shown here is derived from an EMBL/GenBank/DDBJ whole genome shotgun (WGS) entry which is preliminary data.</text>
</comment>
<proteinExistence type="predicted"/>